<dbReference type="STRING" id="144197.ENSSPAP00000008649"/>
<organism evidence="13">
    <name type="scientific">Stegastes partitus</name>
    <name type="common">bicolor damselfish</name>
    <dbReference type="NCBI Taxonomy" id="144197"/>
    <lineage>
        <taxon>Eukaryota</taxon>
        <taxon>Metazoa</taxon>
        <taxon>Chordata</taxon>
        <taxon>Craniata</taxon>
        <taxon>Vertebrata</taxon>
        <taxon>Euteleostomi</taxon>
        <taxon>Actinopterygii</taxon>
        <taxon>Neopterygii</taxon>
        <taxon>Teleostei</taxon>
        <taxon>Neoteleostei</taxon>
        <taxon>Acanthomorphata</taxon>
        <taxon>Ovalentaria</taxon>
        <taxon>Pomacentridae</taxon>
        <taxon>Stegastes</taxon>
    </lineage>
</organism>
<keyword evidence="6" id="KW-0493">Microtubule</keyword>
<feature type="region of interest" description="Disordered" evidence="12">
    <location>
        <begin position="214"/>
        <end position="392"/>
    </location>
</feature>
<evidence type="ECO:0000256" key="9">
    <source>
        <dbReference type="ARBA" id="ARBA00023212"/>
    </source>
</evidence>
<dbReference type="GO" id="GO:0040001">
    <property type="term" value="P:establishment of mitotic spindle localization"/>
    <property type="evidence" value="ECO:0007669"/>
    <property type="project" value="InterPro"/>
</dbReference>
<feature type="compositionally biased region" description="Polar residues" evidence="12">
    <location>
        <begin position="341"/>
        <end position="350"/>
    </location>
</feature>
<feature type="compositionally biased region" description="Basic residues" evidence="12">
    <location>
        <begin position="86"/>
        <end position="95"/>
    </location>
</feature>
<dbReference type="GO" id="GO:0003677">
    <property type="term" value="F:DNA binding"/>
    <property type="evidence" value="ECO:0007669"/>
    <property type="project" value="UniProtKB-KW"/>
</dbReference>
<keyword evidence="5" id="KW-0132">Cell division</keyword>
<keyword evidence="7" id="KW-0498">Mitosis</keyword>
<reference evidence="13" key="1">
    <citation type="submission" date="2023-09" db="UniProtKB">
        <authorList>
            <consortium name="Ensembl"/>
        </authorList>
    </citation>
    <scope>IDENTIFICATION</scope>
</reference>
<dbReference type="PANTHER" id="PTHR15874:SF1">
    <property type="entry name" value="NUCLEOLAR AND SPINDLE-ASSOCIATED PROTEIN 1"/>
    <property type="match status" value="1"/>
</dbReference>
<dbReference type="Proteomes" id="UP000694891">
    <property type="component" value="Unplaced"/>
</dbReference>
<dbReference type="RefSeq" id="XP_008300923.1">
    <property type="nucleotide sequence ID" value="XM_008302701.1"/>
</dbReference>
<dbReference type="OrthoDB" id="3258416at2759"/>
<accession>A0A3B4ZQY6</accession>
<feature type="compositionally biased region" description="Basic and acidic residues" evidence="12">
    <location>
        <begin position="161"/>
        <end position="177"/>
    </location>
</feature>
<dbReference type="InterPro" id="IPR026756">
    <property type="entry name" value="NuSAP"/>
</dbReference>
<dbReference type="GO" id="GO:0005730">
    <property type="term" value="C:nucleolus"/>
    <property type="evidence" value="ECO:0007669"/>
    <property type="project" value="TreeGrafter"/>
</dbReference>
<evidence type="ECO:0000256" key="11">
    <source>
        <dbReference type="ARBA" id="ARBA00023306"/>
    </source>
</evidence>
<evidence type="ECO:0000256" key="10">
    <source>
        <dbReference type="ARBA" id="ARBA00023242"/>
    </source>
</evidence>
<evidence type="ECO:0000313" key="14">
    <source>
        <dbReference type="Proteomes" id="UP000694891"/>
    </source>
</evidence>
<feature type="region of interest" description="Disordered" evidence="12">
    <location>
        <begin position="37"/>
        <end position="201"/>
    </location>
</feature>
<evidence type="ECO:0000256" key="8">
    <source>
        <dbReference type="ARBA" id="ARBA00023125"/>
    </source>
</evidence>
<dbReference type="GO" id="GO:0007076">
    <property type="term" value="P:mitotic chromosome condensation"/>
    <property type="evidence" value="ECO:0007669"/>
    <property type="project" value="TreeGrafter"/>
</dbReference>
<name>A0A3B4ZQY6_9TELE</name>
<feature type="compositionally biased region" description="Basic and acidic residues" evidence="12">
    <location>
        <begin position="319"/>
        <end position="328"/>
    </location>
</feature>
<keyword evidence="14" id="KW-1185">Reference proteome</keyword>
<keyword evidence="11" id="KW-0131">Cell cycle</keyword>
<dbReference type="Pfam" id="PF16006">
    <property type="entry name" value="NUSAP"/>
    <property type="match status" value="1"/>
</dbReference>
<dbReference type="GO" id="GO:0072686">
    <property type="term" value="C:mitotic spindle"/>
    <property type="evidence" value="ECO:0007669"/>
    <property type="project" value="TreeGrafter"/>
</dbReference>
<keyword evidence="10" id="KW-0539">Nucleus</keyword>
<dbReference type="CTD" id="51203"/>
<evidence type="ECO:0000256" key="12">
    <source>
        <dbReference type="SAM" id="MobiDB-lite"/>
    </source>
</evidence>
<protein>
    <submittedName>
        <fullName evidence="13 15">Nucleolar and spindle-associated protein 1</fullName>
    </submittedName>
</protein>
<dbReference type="Ensembl" id="ENSSPAT00000008806.1">
    <property type="protein sequence ID" value="ENSSPAP00000008649.1"/>
    <property type="gene ID" value="ENSSPAG00000006591.1"/>
</dbReference>
<evidence type="ECO:0000256" key="1">
    <source>
        <dbReference type="ARBA" id="ARBA00004123"/>
    </source>
</evidence>
<evidence type="ECO:0000313" key="15">
    <source>
        <dbReference type="RefSeq" id="XP_008300923.1"/>
    </source>
</evidence>
<comment type="similarity">
    <text evidence="3">Belongs to the NUSAP family.</text>
</comment>
<proteinExistence type="inferred from homology"/>
<dbReference type="GO" id="GO:0001755">
    <property type="term" value="P:neural crest cell migration"/>
    <property type="evidence" value="ECO:0007669"/>
    <property type="project" value="Ensembl"/>
</dbReference>
<evidence type="ECO:0000256" key="4">
    <source>
        <dbReference type="ARBA" id="ARBA00022490"/>
    </source>
</evidence>
<feature type="compositionally biased region" description="Polar residues" evidence="12">
    <location>
        <begin position="150"/>
        <end position="160"/>
    </location>
</feature>
<gene>
    <name evidence="15" type="primary">nusap1</name>
</gene>
<dbReference type="GeneTree" id="ENSGT00390000006370"/>
<evidence type="ECO:0000256" key="7">
    <source>
        <dbReference type="ARBA" id="ARBA00022776"/>
    </source>
</evidence>
<sequence>MDLDSMKYAELQRLAKELGLKANMKADKLLKAIKQHYQREKSNEENVQEQNNDAAVVQEDEDVAQVSQDATGKEEASSSTVFVNTRRGKGHCTKRKSPEAAAVTECDPEMPPNDAEGDIVMDAPRNARGAKKRRLSSIKDSDRTEAELSENPQTSVSEQQPDIKDEAPVCGEAEKAPKVTKAGKIPRLQQKNKPLLKPVTPNFKKLHEAQFNKMESIDSYFQRRTKQKETLKNPDKELKKTSDKTKPQQVEGKAQLKKNPTRATMFSPAPVNKKTAEEKRRHTLLSASKPPPNKTAKKESVPFRPSVLSTRRINVRFSEATRDNEHKRSLVKTPARMSPCLASSTPQRQTADAGKPNSVKTSALSATKTPGTFVFTGNTSALTTPGTQKKPTFDLKASLSRPLTYKPHTGKLKPFGDVKENTAGNKSLIANTHQEIYKQHTVQSRDDRRAKHKEDRKQKKENMLGARRGLVMM</sequence>
<evidence type="ECO:0000256" key="2">
    <source>
        <dbReference type="ARBA" id="ARBA00004186"/>
    </source>
</evidence>
<keyword evidence="8" id="KW-0238">DNA-binding</keyword>
<feature type="compositionally biased region" description="Polar residues" evidence="12">
    <location>
        <begin position="358"/>
        <end position="390"/>
    </location>
</feature>
<evidence type="ECO:0000313" key="13">
    <source>
        <dbReference type="Ensembl" id="ENSSPAP00000008649.1"/>
    </source>
</evidence>
<feature type="compositionally biased region" description="Basic and acidic residues" evidence="12">
    <location>
        <begin position="435"/>
        <end position="462"/>
    </location>
</feature>
<feature type="compositionally biased region" description="Basic and acidic residues" evidence="12">
    <location>
        <begin position="137"/>
        <end position="146"/>
    </location>
</feature>
<dbReference type="GO" id="GO:0008017">
    <property type="term" value="F:microtubule binding"/>
    <property type="evidence" value="ECO:0007669"/>
    <property type="project" value="TreeGrafter"/>
</dbReference>
<evidence type="ECO:0000256" key="5">
    <source>
        <dbReference type="ARBA" id="ARBA00022618"/>
    </source>
</evidence>
<evidence type="ECO:0000256" key="3">
    <source>
        <dbReference type="ARBA" id="ARBA00009702"/>
    </source>
</evidence>
<dbReference type="PANTHER" id="PTHR15874">
    <property type="entry name" value="NUCLEOLAR AND SPINDLE-ASSOCIATED PROTEIN 1"/>
    <property type="match status" value="1"/>
</dbReference>
<keyword evidence="9" id="KW-0206">Cytoskeleton</keyword>
<dbReference type="AlphaFoldDB" id="A0A3B4ZQY6"/>
<feature type="region of interest" description="Disordered" evidence="12">
    <location>
        <begin position="430"/>
        <end position="473"/>
    </location>
</feature>
<evidence type="ECO:0000256" key="6">
    <source>
        <dbReference type="ARBA" id="ARBA00022701"/>
    </source>
</evidence>
<dbReference type="GO" id="GO:0000281">
    <property type="term" value="P:mitotic cytokinesis"/>
    <property type="evidence" value="ECO:0007669"/>
    <property type="project" value="InterPro"/>
</dbReference>
<dbReference type="GeneID" id="103372926"/>
<dbReference type="GO" id="GO:0005874">
    <property type="term" value="C:microtubule"/>
    <property type="evidence" value="ECO:0007669"/>
    <property type="project" value="UniProtKB-KW"/>
</dbReference>
<feature type="compositionally biased region" description="Basic and acidic residues" evidence="12">
    <location>
        <begin position="227"/>
        <end position="246"/>
    </location>
</feature>
<keyword evidence="4" id="KW-0963">Cytoplasm</keyword>
<reference evidence="15" key="2">
    <citation type="submission" date="2025-04" db="UniProtKB">
        <authorList>
            <consortium name="RefSeq"/>
        </authorList>
    </citation>
    <scope>IDENTIFICATION</scope>
</reference>
<comment type="subcellular location">
    <subcellularLocation>
        <location evidence="2">Cytoplasm</location>
        <location evidence="2">Cytoskeleton</location>
        <location evidence="2">Spindle</location>
    </subcellularLocation>
    <subcellularLocation>
        <location evidence="1">Nucleus</location>
    </subcellularLocation>
</comment>